<accession>A0A382KFP9</accession>
<dbReference type="PANTHER" id="PTHR20883:SF48">
    <property type="entry name" value="ECTOINE DIOXYGENASE"/>
    <property type="match status" value="1"/>
</dbReference>
<dbReference type="Pfam" id="PF05721">
    <property type="entry name" value="PhyH"/>
    <property type="match status" value="1"/>
</dbReference>
<evidence type="ECO:0008006" key="2">
    <source>
        <dbReference type="Google" id="ProtNLM"/>
    </source>
</evidence>
<dbReference type="GO" id="GO:0046872">
    <property type="term" value="F:metal ion binding"/>
    <property type="evidence" value="ECO:0007669"/>
    <property type="project" value="UniProtKB-ARBA"/>
</dbReference>
<evidence type="ECO:0000313" key="1">
    <source>
        <dbReference type="EMBL" id="SVC23340.1"/>
    </source>
</evidence>
<dbReference type="AlphaFoldDB" id="A0A382KFP9"/>
<name>A0A382KFP9_9ZZZZ</name>
<dbReference type="PANTHER" id="PTHR20883">
    <property type="entry name" value="PHYTANOYL-COA DIOXYGENASE DOMAIN CONTAINING 1"/>
    <property type="match status" value="1"/>
</dbReference>
<proteinExistence type="predicted"/>
<gene>
    <name evidence="1" type="ORF">METZ01_LOCUS276194</name>
</gene>
<dbReference type="GO" id="GO:0016491">
    <property type="term" value="F:oxidoreductase activity"/>
    <property type="evidence" value="ECO:0007669"/>
    <property type="project" value="UniProtKB-ARBA"/>
</dbReference>
<dbReference type="SUPFAM" id="SSF51197">
    <property type="entry name" value="Clavaminate synthase-like"/>
    <property type="match status" value="1"/>
</dbReference>
<sequence length="280" mass="32200">MSSSDQIREKFRENGYSVAKSIISEKEINAVLETIFRIYFKYNPSSKLRDLQEPWNSDLFHEEIIKFRKSDPKRFSLLYDSTQTSASIMELLTSELIAKYSASLLDTKNNELCITEGMIRMDAPGDKRNIAGWHQEISYLRNNGLVIWIPLSDITPDLGPLQVCPKSHNEGELKVVQNKNLSSDVSTVSVDEIKPEYIAKYSKMDIEIKKGDVLFFNTKLFHRSGVNTSDRIRFSCQIRHAINTAEDFVPFRETKTYNKFGLEQVAQKHPAFSNNFCPTH</sequence>
<dbReference type="InterPro" id="IPR008775">
    <property type="entry name" value="Phytyl_CoA_dOase-like"/>
</dbReference>
<organism evidence="1">
    <name type="scientific">marine metagenome</name>
    <dbReference type="NCBI Taxonomy" id="408172"/>
    <lineage>
        <taxon>unclassified sequences</taxon>
        <taxon>metagenomes</taxon>
        <taxon>ecological metagenomes</taxon>
    </lineage>
</organism>
<reference evidence="1" key="1">
    <citation type="submission" date="2018-05" db="EMBL/GenBank/DDBJ databases">
        <authorList>
            <person name="Lanie J.A."/>
            <person name="Ng W.-L."/>
            <person name="Kazmierczak K.M."/>
            <person name="Andrzejewski T.M."/>
            <person name="Davidsen T.M."/>
            <person name="Wayne K.J."/>
            <person name="Tettelin H."/>
            <person name="Glass J.I."/>
            <person name="Rusch D."/>
            <person name="Podicherti R."/>
            <person name="Tsui H.-C.T."/>
            <person name="Winkler M.E."/>
        </authorList>
    </citation>
    <scope>NUCLEOTIDE SEQUENCE</scope>
</reference>
<dbReference type="Gene3D" id="2.60.120.620">
    <property type="entry name" value="q2cbj1_9rhob like domain"/>
    <property type="match status" value="1"/>
</dbReference>
<protein>
    <recommendedName>
        <fullName evidence="2">Phytanoyl-CoA dioxygenase</fullName>
    </recommendedName>
</protein>
<dbReference type="EMBL" id="UINC01080424">
    <property type="protein sequence ID" value="SVC23340.1"/>
    <property type="molecule type" value="Genomic_DNA"/>
</dbReference>